<dbReference type="AlphaFoldDB" id="A0A653KYY3"/>
<gene>
    <name evidence="2" type="ORF">AERO8C_170023</name>
</gene>
<reference evidence="2 3" key="1">
    <citation type="submission" date="2019-10" db="EMBL/GenBank/DDBJ databases">
        <authorList>
            <person name="Karimi E."/>
        </authorList>
    </citation>
    <scope>NUCLEOTIDE SEQUENCE [LARGE SCALE GENOMIC DNA]</scope>
    <source>
        <strain evidence="2">Aeromonas sp. 8C</strain>
    </source>
</reference>
<evidence type="ECO:0000313" key="3">
    <source>
        <dbReference type="Proteomes" id="UP000439123"/>
    </source>
</evidence>
<feature type="region of interest" description="Disordered" evidence="1">
    <location>
        <begin position="53"/>
        <end position="74"/>
    </location>
</feature>
<name>A0A653KYY3_AERVE</name>
<accession>A0A653KYY3</accession>
<protein>
    <submittedName>
        <fullName evidence="2">Uncharacterized protein</fullName>
    </submittedName>
</protein>
<evidence type="ECO:0000313" key="2">
    <source>
        <dbReference type="EMBL" id="VXA84312.1"/>
    </source>
</evidence>
<dbReference type="Proteomes" id="UP000439123">
    <property type="component" value="Unassembled WGS sequence"/>
</dbReference>
<organism evidence="2 3">
    <name type="scientific">Aeromonas veronii</name>
    <dbReference type="NCBI Taxonomy" id="654"/>
    <lineage>
        <taxon>Bacteria</taxon>
        <taxon>Pseudomonadati</taxon>
        <taxon>Pseudomonadota</taxon>
        <taxon>Gammaproteobacteria</taxon>
        <taxon>Aeromonadales</taxon>
        <taxon>Aeromonadaceae</taxon>
        <taxon>Aeromonas</taxon>
    </lineage>
</organism>
<evidence type="ECO:0000256" key="1">
    <source>
        <dbReference type="SAM" id="MobiDB-lite"/>
    </source>
</evidence>
<dbReference type="EMBL" id="CABWLC010000009">
    <property type="protein sequence ID" value="VXA84312.1"/>
    <property type="molecule type" value="Genomic_DNA"/>
</dbReference>
<proteinExistence type="predicted"/>
<feature type="compositionally biased region" description="Polar residues" evidence="1">
    <location>
        <begin position="64"/>
        <end position="74"/>
    </location>
</feature>
<sequence length="74" mass="7963">MRQGEGWQLITEGLAGAGGKDGGGTLTCQHPADHRFLTWPECGETKILVEQGWDHGKAPRQMGDDSTATRSRVA</sequence>